<dbReference type="EMBL" id="PIPO01000002">
    <property type="protein sequence ID" value="RUO33650.1"/>
    <property type="molecule type" value="Genomic_DNA"/>
</dbReference>
<gene>
    <name evidence="3" type="ORF">CWE14_04070</name>
</gene>
<evidence type="ECO:0000313" key="4">
    <source>
        <dbReference type="Proteomes" id="UP000287823"/>
    </source>
</evidence>
<evidence type="ECO:0000259" key="2">
    <source>
        <dbReference type="Pfam" id="PF00582"/>
    </source>
</evidence>
<dbReference type="SUPFAM" id="SSF52402">
    <property type="entry name" value="Adenine nucleotide alpha hydrolases-like"/>
    <property type="match status" value="2"/>
</dbReference>
<keyword evidence="4" id="KW-1185">Reference proteome</keyword>
<evidence type="ECO:0000256" key="1">
    <source>
        <dbReference type="ARBA" id="ARBA00008791"/>
    </source>
</evidence>
<dbReference type="InterPro" id="IPR006015">
    <property type="entry name" value="Universal_stress_UspA"/>
</dbReference>
<sequence length="286" mass="31836">MSTHTIACVDGSSLSQTVCDYAAWSAQRLDNALVLLNVLDDVRTPTDIDFSGNIGVDTRQNLLVELAEIEEKRAKLARRQGLMVLDAAERHIKESFTALTEVATRQRHGDLVDTLLEVENETRLLVVGKQGRHGEGVGQHIGHQVERVIRAVSRPVWVVTGKFKAPERILLAYDGSATSRKATEMVADSPLFKGIPVHVMMVGVENHDNLEDLNWAKERLQQTGFTVTAVLEQGDVEKTLLEYAEDEKMDAMVMGAYGHSRIREFFVGSHTNRLLTSTKIPLLLLR</sequence>
<organism evidence="3 4">
    <name type="scientific">Aliidiomarina soli</name>
    <dbReference type="NCBI Taxonomy" id="1928574"/>
    <lineage>
        <taxon>Bacteria</taxon>
        <taxon>Pseudomonadati</taxon>
        <taxon>Pseudomonadota</taxon>
        <taxon>Gammaproteobacteria</taxon>
        <taxon>Alteromonadales</taxon>
        <taxon>Idiomarinaceae</taxon>
        <taxon>Aliidiomarina</taxon>
    </lineage>
</organism>
<proteinExistence type="inferred from homology"/>
<dbReference type="PRINTS" id="PR01438">
    <property type="entry name" value="UNVRSLSTRESS"/>
</dbReference>
<dbReference type="Pfam" id="PF00582">
    <property type="entry name" value="Usp"/>
    <property type="match status" value="2"/>
</dbReference>
<dbReference type="Proteomes" id="UP000287823">
    <property type="component" value="Unassembled WGS sequence"/>
</dbReference>
<accession>A0A432WIM3</accession>
<name>A0A432WIM3_9GAMM</name>
<protein>
    <submittedName>
        <fullName evidence="3">Universal stress protein UspA</fullName>
    </submittedName>
</protein>
<evidence type="ECO:0000313" key="3">
    <source>
        <dbReference type="EMBL" id="RUO33650.1"/>
    </source>
</evidence>
<comment type="caution">
    <text evidence="3">The sequence shown here is derived from an EMBL/GenBank/DDBJ whole genome shotgun (WGS) entry which is preliminary data.</text>
</comment>
<feature type="domain" description="UspA" evidence="2">
    <location>
        <begin position="4"/>
        <end position="159"/>
    </location>
</feature>
<comment type="similarity">
    <text evidence="1">Belongs to the universal stress protein A family.</text>
</comment>
<dbReference type="CDD" id="cd00293">
    <property type="entry name" value="USP-like"/>
    <property type="match status" value="2"/>
</dbReference>
<dbReference type="PANTHER" id="PTHR46268:SF6">
    <property type="entry name" value="UNIVERSAL STRESS PROTEIN UP12"/>
    <property type="match status" value="1"/>
</dbReference>
<dbReference type="AlphaFoldDB" id="A0A432WIM3"/>
<dbReference type="PANTHER" id="PTHR46268">
    <property type="entry name" value="STRESS RESPONSE PROTEIN NHAX"/>
    <property type="match status" value="1"/>
</dbReference>
<feature type="domain" description="UspA" evidence="2">
    <location>
        <begin position="214"/>
        <end position="286"/>
    </location>
</feature>
<dbReference type="InterPro" id="IPR006016">
    <property type="entry name" value="UspA"/>
</dbReference>
<dbReference type="RefSeq" id="WP_126798221.1">
    <property type="nucleotide sequence ID" value="NZ_PIPO01000002.1"/>
</dbReference>
<dbReference type="Gene3D" id="3.40.50.12370">
    <property type="match status" value="1"/>
</dbReference>
<reference evidence="3 4" key="1">
    <citation type="journal article" date="2011" name="Front. Microbiol.">
        <title>Genomic signatures of strain selection and enhancement in Bacillus atrophaeus var. globigii, a historical biowarfare simulant.</title>
        <authorList>
            <person name="Gibbons H.S."/>
            <person name="Broomall S.M."/>
            <person name="McNew L.A."/>
            <person name="Daligault H."/>
            <person name="Chapman C."/>
            <person name="Bruce D."/>
            <person name="Karavis M."/>
            <person name="Krepps M."/>
            <person name="McGregor P.A."/>
            <person name="Hong C."/>
            <person name="Park K.H."/>
            <person name="Akmal A."/>
            <person name="Feldman A."/>
            <person name="Lin J.S."/>
            <person name="Chang W.E."/>
            <person name="Higgs B.W."/>
            <person name="Demirev P."/>
            <person name="Lindquist J."/>
            <person name="Liem A."/>
            <person name="Fochler E."/>
            <person name="Read T.D."/>
            <person name="Tapia R."/>
            <person name="Johnson S."/>
            <person name="Bishop-Lilly K.A."/>
            <person name="Detter C."/>
            <person name="Han C."/>
            <person name="Sozhamannan S."/>
            <person name="Rosenzweig C.N."/>
            <person name="Skowronski E.W."/>
        </authorList>
    </citation>
    <scope>NUCLEOTIDE SEQUENCE [LARGE SCALE GENOMIC DNA]</scope>
    <source>
        <strain evidence="3 4">Y4G10-17</strain>
    </source>
</reference>